<evidence type="ECO:0000313" key="1">
    <source>
        <dbReference type="EMBL" id="KAJ2967103.1"/>
    </source>
</evidence>
<dbReference type="EMBL" id="JAPDGR010004817">
    <property type="protein sequence ID" value="KAJ2967103.1"/>
    <property type="molecule type" value="Genomic_DNA"/>
</dbReference>
<dbReference type="Proteomes" id="UP001143856">
    <property type="component" value="Unassembled WGS sequence"/>
</dbReference>
<evidence type="ECO:0000313" key="2">
    <source>
        <dbReference type="Proteomes" id="UP001143856"/>
    </source>
</evidence>
<gene>
    <name evidence="1" type="ORF">NUW58_g10516</name>
</gene>
<organism evidence="1 2">
    <name type="scientific">Xylaria curta</name>
    <dbReference type="NCBI Taxonomy" id="42375"/>
    <lineage>
        <taxon>Eukaryota</taxon>
        <taxon>Fungi</taxon>
        <taxon>Dikarya</taxon>
        <taxon>Ascomycota</taxon>
        <taxon>Pezizomycotina</taxon>
        <taxon>Sordariomycetes</taxon>
        <taxon>Xylariomycetidae</taxon>
        <taxon>Xylariales</taxon>
        <taxon>Xylariaceae</taxon>
        <taxon>Xylaria</taxon>
    </lineage>
</organism>
<reference evidence="1" key="1">
    <citation type="submission" date="2022-10" db="EMBL/GenBank/DDBJ databases">
        <title>Genome Sequence of Xylaria curta.</title>
        <authorList>
            <person name="Buettner E."/>
        </authorList>
    </citation>
    <scope>NUCLEOTIDE SEQUENCE</scope>
    <source>
        <strain evidence="1">Babe10</strain>
    </source>
</reference>
<proteinExistence type="predicted"/>
<protein>
    <submittedName>
        <fullName evidence="1">Uncharacterized protein</fullName>
    </submittedName>
</protein>
<keyword evidence="2" id="KW-1185">Reference proteome</keyword>
<name>A0ACC1MKN2_9PEZI</name>
<comment type="caution">
    <text evidence="1">The sequence shown here is derived from an EMBL/GenBank/DDBJ whole genome shotgun (WGS) entry which is preliminary data.</text>
</comment>
<sequence>MNTSAAFPLTILLNRFSGFTSATITNFNTNGFSNPVVGPSTGAGSTCISGDVTVSINTPGTKLLYTAPQDQMAVSESLVELFQVNSTFAADAAAGGPSVISGDYSIFVKLCLPSDPESLAQVKTVQLLTHGATLDHTYWDIAPGYIGRG</sequence>
<accession>A0ACC1MKN2</accession>